<keyword evidence="7" id="KW-0675">Receptor</keyword>
<feature type="compositionally biased region" description="Polar residues" evidence="9">
    <location>
        <begin position="1509"/>
        <end position="1521"/>
    </location>
</feature>
<dbReference type="SUPFAM" id="SSF81321">
    <property type="entry name" value="Family A G protein-coupled receptor-like"/>
    <property type="match status" value="1"/>
</dbReference>
<evidence type="ECO:0000256" key="1">
    <source>
        <dbReference type="ARBA" id="ARBA00004651"/>
    </source>
</evidence>
<evidence type="ECO:0000256" key="3">
    <source>
        <dbReference type="ARBA" id="ARBA00022692"/>
    </source>
</evidence>
<dbReference type="Gene3D" id="1.20.1070.10">
    <property type="entry name" value="Rhodopsin 7-helix transmembrane proteins"/>
    <property type="match status" value="1"/>
</dbReference>
<feature type="region of interest" description="Disordered" evidence="9">
    <location>
        <begin position="776"/>
        <end position="805"/>
    </location>
</feature>
<evidence type="ECO:0000313" key="12">
    <source>
        <dbReference type="EMBL" id="RUS74109.1"/>
    </source>
</evidence>
<proteinExistence type="predicted"/>
<name>A0A3S1BSW9_ELYCH</name>
<evidence type="ECO:0000256" key="4">
    <source>
        <dbReference type="ARBA" id="ARBA00022989"/>
    </source>
</evidence>
<dbReference type="GO" id="GO:0007187">
    <property type="term" value="P:G protein-coupled receptor signaling pathway, coupled to cyclic nucleotide second messenger"/>
    <property type="evidence" value="ECO:0007669"/>
    <property type="project" value="TreeGrafter"/>
</dbReference>
<dbReference type="PROSITE" id="PS50262">
    <property type="entry name" value="G_PROTEIN_RECEP_F1_2"/>
    <property type="match status" value="1"/>
</dbReference>
<dbReference type="OrthoDB" id="6086446at2759"/>
<evidence type="ECO:0000256" key="5">
    <source>
        <dbReference type="ARBA" id="ARBA00023040"/>
    </source>
</evidence>
<reference evidence="12 13" key="1">
    <citation type="submission" date="2019-01" db="EMBL/GenBank/DDBJ databases">
        <title>A draft genome assembly of the solar-powered sea slug Elysia chlorotica.</title>
        <authorList>
            <person name="Cai H."/>
            <person name="Li Q."/>
            <person name="Fang X."/>
            <person name="Li J."/>
            <person name="Curtis N.E."/>
            <person name="Altenburger A."/>
            <person name="Shibata T."/>
            <person name="Feng M."/>
            <person name="Maeda T."/>
            <person name="Schwartz J.A."/>
            <person name="Shigenobu S."/>
            <person name="Lundholm N."/>
            <person name="Nishiyama T."/>
            <person name="Yang H."/>
            <person name="Hasebe M."/>
            <person name="Li S."/>
            <person name="Pierce S.K."/>
            <person name="Wang J."/>
        </authorList>
    </citation>
    <scope>NUCLEOTIDE SEQUENCE [LARGE SCALE GENOMIC DNA]</scope>
    <source>
        <strain evidence="12">EC2010</strain>
        <tissue evidence="12">Whole organism of an adult</tissue>
    </source>
</reference>
<dbReference type="GO" id="GO:0007198">
    <property type="term" value="P:adenylate cyclase-inhibiting serotonin receptor signaling pathway"/>
    <property type="evidence" value="ECO:0007669"/>
    <property type="project" value="TreeGrafter"/>
</dbReference>
<gene>
    <name evidence="12" type="ORF">EGW08_018116</name>
</gene>
<dbReference type="GO" id="GO:0007268">
    <property type="term" value="P:chemical synaptic transmission"/>
    <property type="evidence" value="ECO:0007669"/>
    <property type="project" value="TreeGrafter"/>
</dbReference>
<dbReference type="PANTHER" id="PTHR24247:SF241">
    <property type="entry name" value="5-HYDROXYTRYPTAMINE RECEPTOR 2A-RELATED"/>
    <property type="match status" value="1"/>
</dbReference>
<dbReference type="Proteomes" id="UP000271974">
    <property type="component" value="Unassembled WGS sequence"/>
</dbReference>
<dbReference type="EMBL" id="RQTK01000864">
    <property type="protein sequence ID" value="RUS74109.1"/>
    <property type="molecule type" value="Genomic_DNA"/>
</dbReference>
<dbReference type="GO" id="GO:0004993">
    <property type="term" value="F:G protein-coupled serotonin receptor activity"/>
    <property type="evidence" value="ECO:0007669"/>
    <property type="project" value="TreeGrafter"/>
</dbReference>
<feature type="region of interest" description="Disordered" evidence="9">
    <location>
        <begin position="1401"/>
        <end position="1434"/>
    </location>
</feature>
<feature type="transmembrane region" description="Helical" evidence="10">
    <location>
        <begin position="37"/>
        <end position="59"/>
    </location>
</feature>
<dbReference type="PANTHER" id="PTHR24247">
    <property type="entry name" value="5-HYDROXYTRYPTAMINE RECEPTOR"/>
    <property type="match status" value="1"/>
</dbReference>
<feature type="region of interest" description="Disordered" evidence="9">
    <location>
        <begin position="1579"/>
        <end position="1599"/>
    </location>
</feature>
<evidence type="ECO:0000259" key="11">
    <source>
        <dbReference type="PROSITE" id="PS50262"/>
    </source>
</evidence>
<feature type="region of interest" description="Disordered" evidence="9">
    <location>
        <begin position="1060"/>
        <end position="1079"/>
    </location>
</feature>
<protein>
    <recommendedName>
        <fullName evidence="11">G-protein coupled receptors family 1 profile domain-containing protein</fullName>
    </recommendedName>
</protein>
<dbReference type="CDD" id="cd00637">
    <property type="entry name" value="7tm_classA_rhodopsin-like"/>
    <property type="match status" value="1"/>
</dbReference>
<feature type="compositionally biased region" description="Polar residues" evidence="9">
    <location>
        <begin position="1579"/>
        <end position="1593"/>
    </location>
</feature>
<evidence type="ECO:0000313" key="13">
    <source>
        <dbReference type="Proteomes" id="UP000271974"/>
    </source>
</evidence>
<feature type="transmembrane region" description="Helical" evidence="10">
    <location>
        <begin position="254"/>
        <end position="279"/>
    </location>
</feature>
<evidence type="ECO:0000256" key="9">
    <source>
        <dbReference type="SAM" id="MobiDB-lite"/>
    </source>
</evidence>
<feature type="transmembrane region" description="Helical" evidence="10">
    <location>
        <begin position="220"/>
        <end position="242"/>
    </location>
</feature>
<feature type="compositionally biased region" description="Low complexity" evidence="9">
    <location>
        <begin position="1730"/>
        <end position="1741"/>
    </location>
</feature>
<feature type="region of interest" description="Disordered" evidence="9">
    <location>
        <begin position="1720"/>
        <end position="1769"/>
    </location>
</feature>
<accession>A0A3S1BSW9</accession>
<feature type="compositionally biased region" description="Polar residues" evidence="9">
    <location>
        <begin position="927"/>
        <end position="939"/>
    </location>
</feature>
<feature type="region of interest" description="Disordered" evidence="9">
    <location>
        <begin position="913"/>
        <end position="970"/>
    </location>
</feature>
<dbReference type="GO" id="GO:0045202">
    <property type="term" value="C:synapse"/>
    <property type="evidence" value="ECO:0007669"/>
    <property type="project" value="GOC"/>
</dbReference>
<dbReference type="STRING" id="188477.A0A3S1BSW9"/>
<evidence type="ECO:0000256" key="10">
    <source>
        <dbReference type="SAM" id="Phobius"/>
    </source>
</evidence>
<feature type="region of interest" description="Disordered" evidence="9">
    <location>
        <begin position="1357"/>
        <end position="1376"/>
    </location>
</feature>
<keyword evidence="13" id="KW-1185">Reference proteome</keyword>
<dbReference type="InterPro" id="IPR017452">
    <property type="entry name" value="GPCR_Rhodpsn_7TM"/>
</dbReference>
<feature type="domain" description="G-protein coupled receptors family 1 profile" evidence="11">
    <location>
        <begin position="50"/>
        <end position="151"/>
    </location>
</feature>
<dbReference type="GO" id="GO:0030425">
    <property type="term" value="C:dendrite"/>
    <property type="evidence" value="ECO:0007669"/>
    <property type="project" value="TreeGrafter"/>
</dbReference>
<comment type="subcellular location">
    <subcellularLocation>
        <location evidence="1">Cell membrane</location>
        <topology evidence="1">Multi-pass membrane protein</topology>
    </subcellularLocation>
</comment>
<dbReference type="InterPro" id="IPR000276">
    <property type="entry name" value="GPCR_Rhodpsn"/>
</dbReference>
<evidence type="ECO:0000256" key="8">
    <source>
        <dbReference type="ARBA" id="ARBA00023224"/>
    </source>
</evidence>
<comment type="caution">
    <text evidence="12">The sequence shown here is derived from an EMBL/GenBank/DDBJ whole genome shotgun (WGS) entry which is preliminary data.</text>
</comment>
<keyword evidence="4 10" id="KW-1133">Transmembrane helix</keyword>
<feature type="transmembrane region" description="Helical" evidence="10">
    <location>
        <begin position="71"/>
        <end position="95"/>
    </location>
</feature>
<keyword evidence="3 10" id="KW-0812">Transmembrane</keyword>
<evidence type="ECO:0000256" key="7">
    <source>
        <dbReference type="ARBA" id="ARBA00023170"/>
    </source>
</evidence>
<feature type="compositionally biased region" description="Basic and acidic residues" evidence="9">
    <location>
        <begin position="1403"/>
        <end position="1434"/>
    </location>
</feature>
<feature type="compositionally biased region" description="Polar residues" evidence="9">
    <location>
        <begin position="1760"/>
        <end position="1769"/>
    </location>
</feature>
<dbReference type="GO" id="GO:0005886">
    <property type="term" value="C:plasma membrane"/>
    <property type="evidence" value="ECO:0007669"/>
    <property type="project" value="UniProtKB-SubCell"/>
</dbReference>
<feature type="transmembrane region" description="Helical" evidence="10">
    <location>
        <begin position="101"/>
        <end position="127"/>
    </location>
</feature>
<dbReference type="GO" id="GO:0030594">
    <property type="term" value="F:neurotransmitter receptor activity"/>
    <property type="evidence" value="ECO:0007669"/>
    <property type="project" value="TreeGrafter"/>
</dbReference>
<keyword evidence="6 10" id="KW-0472">Membrane</keyword>
<feature type="region of interest" description="Disordered" evidence="9">
    <location>
        <begin position="1490"/>
        <end position="1521"/>
    </location>
</feature>
<keyword evidence="5" id="KW-0297">G-protein coupled receptor</keyword>
<keyword evidence="2" id="KW-1003">Cell membrane</keyword>
<evidence type="ECO:0000256" key="6">
    <source>
        <dbReference type="ARBA" id="ARBA00023136"/>
    </source>
</evidence>
<sequence length="1898" mass="210137">MDEFGANNTTGNDVGPSTVAPPGEHEDHFHLLEMLEAYLNLTILLIAMVLNVFIMTAFLRDKRLQAIFNYYMFHLSIADTSYSFTVIINILHSWLHIFHLYNTYLCVMVAFIDVTVTLEQLILLLLMTSDRYSAVTRGLVYKQKQRARQRSQLDLVERYAGRSSREHHDALGKIGSMSTSAPSYSLPSISTTLTNASDTRGVMPNVRRTRIFPARERAKVLLSWVFSAVIGFFIADVGTLIYKDKDDCTFPIRFLYIHYTAFAHAVLLTCLFLYFLVIVREYRRQKRKSLIGKRRGLCCSCLRRPKEEILPYNLSVDIPRASSSVMQPRSPDNSRRMSCVKDSNVWFNAISEDDVFFDSSVALQTSIDNMHTYAYYTGSKAYSNKQHNHNVSERSGAASMVAVPEIRHRPVLNTPAMSFLSEWNPDKEALLPSRKRRLDVKTPPSPRAKAGKMSLSLEKRLLRHISGHVILLEEQEEAEAVSNLANVESDIDLEPEEEQCCTLEKAKSVGLEFTESGLETHFLDTYCNVAGEYNGYFIDTFSSVCDREAHSFDRFSPFYEQGARPIDAFGFPECSPLRECMVTTNDTRISIIESQDGACNEESVSPSNATVTANMLEENALVVGGLDITDRKGKAELRKSARIFNSIDKYCIQPTDKKSIADKRKEKRVAISQNNVDGQEIPSGIRFEEDTEPLGNVSDSTAPVLPVVSFSDDELTEIPVTTFNKVRTDSLYTLRSCLSIQEDNESSSLVKVVRDTSPSIITGNISDTVLTLGAPTTSSSRTEDNLFGGSGGIEGASQKHQRKDSTKSALFTIGDGNEDTEHDVLEREWQGWDNLFGCSLRRNDDKDCSCSVTSLSMDIKTHDSDFSFLKLEAESLVERTSTSDEQDRETIRYQQFASDSPKRQLMATAIHSVKGNKGQPYVPVDKNVNQSDPPEQESSNDSKYKKGTGEPSEEGDDTDAASSLAEDSMRSAALATPSSLVENFNHVGKKRAARYKLMLKDWTFQGHNAEKNKYSLGTDSGQGAAVSTSLEFYQGHCDPGPGAATNVGCNLAAVSGTLSQRHLTRPGGSSEGDLYGSVDQKDGASFNGAPLIPAQIRVEVEEDADTEDGLLNSQKKSEIDEAVGQWLKFYEVSQPLVVHSSQCSMPLSSEFPDSFDLEGAIPKLEAVGDVTQGDLLKARQIWFQFYDVKTQLSSQGTSPCTPFSDRSEDASRSRLLSASNRKQLTDFVDSESPVVSRNALCTDSKDTAVITMYENSPCCSLDSNTPGVPKRGLGKTNYAGVREGKNAVDTQTNFSSQLCAKLTALSYGFPRDVCEFGTREKETGRLRHIEGMEKESASDIRRQSACDRVGVRQKSSNLSVRSPSFDELTPHQGDRPLEFVPSAYPFLTSSDNDACESLTSPMDRIDSQRDRVSDMAKQHQSTELRRQTHQPDMDEDLRCQETQRNRSVACREPTLSTQPVLDEGMSSSSRVAPTCVSACAASSSLDLQDIQACPPSSPASEEARPVNTRAEQPTHNGSATSNRVFSTASATADLASRLLESVSLKRRALLAELGLYQDILSGLYPLDWILARGASNAGNATRNVESDTRSAPTGDTELSEECPHCLRRARLQHAEMGRQVEATIRRLFGMRTPAFEEHCESASNIALENAADDSHAIERFDQEGMGIGLGPDGNTCMQCAQVCPCVGKLAQHAADDIAFEAHHKTEGHHTGTLEDYQERFGTAPPAFGENNNSNTNKAAASYGKNNNSSRPQSPPKNLVNVPNDQNQTSLNKQKVSDALTKLSKTKTAPKKTTCSCCKCGGFQSLLTTDPTLALVVSHGLILFAQFLSWWPRTALYIYYDLTDFPPVQSIHELLIISLFYTRVLLTPCVCLYYSKGYRENFAKILGFFRTVLCFWRRT</sequence>
<keyword evidence="8" id="KW-0807">Transducer</keyword>
<dbReference type="Pfam" id="PF00001">
    <property type="entry name" value="7tm_1"/>
    <property type="match status" value="1"/>
</dbReference>
<organism evidence="12 13">
    <name type="scientific">Elysia chlorotica</name>
    <name type="common">Eastern emerald elysia</name>
    <name type="synonym">Sea slug</name>
    <dbReference type="NCBI Taxonomy" id="188477"/>
    <lineage>
        <taxon>Eukaryota</taxon>
        <taxon>Metazoa</taxon>
        <taxon>Spiralia</taxon>
        <taxon>Lophotrochozoa</taxon>
        <taxon>Mollusca</taxon>
        <taxon>Gastropoda</taxon>
        <taxon>Heterobranchia</taxon>
        <taxon>Euthyneura</taxon>
        <taxon>Panpulmonata</taxon>
        <taxon>Sacoglossa</taxon>
        <taxon>Placobranchoidea</taxon>
        <taxon>Plakobranchidae</taxon>
        <taxon>Elysia</taxon>
    </lineage>
</organism>
<evidence type="ECO:0000256" key="2">
    <source>
        <dbReference type="ARBA" id="ARBA00022475"/>
    </source>
</evidence>